<gene>
    <name evidence="6" type="ordered locus">DNO_0523</name>
</gene>
<dbReference type="Gene3D" id="1.10.150.250">
    <property type="entry name" value="Flavinator of succinate dehydrogenase"/>
    <property type="match status" value="1"/>
</dbReference>
<keyword evidence="4" id="KW-0963">Cytoplasm</keyword>
<accession>A5EVM1</accession>
<comment type="subcellular location">
    <subcellularLocation>
        <location evidence="1">Cytoplasm</location>
    </subcellularLocation>
</comment>
<dbReference type="InterPro" id="IPR050531">
    <property type="entry name" value="SdhE_FAD_assembly_factor"/>
</dbReference>
<comment type="similarity">
    <text evidence="2">Belongs to the SdhE FAD assembly factor family.</text>
</comment>
<dbReference type="SUPFAM" id="SSF109910">
    <property type="entry name" value="YgfY-like"/>
    <property type="match status" value="1"/>
</dbReference>
<organism evidence="6 7">
    <name type="scientific">Dichelobacter nodosus (strain VCS1703A)</name>
    <dbReference type="NCBI Taxonomy" id="246195"/>
    <lineage>
        <taxon>Bacteria</taxon>
        <taxon>Pseudomonadati</taxon>
        <taxon>Pseudomonadota</taxon>
        <taxon>Gammaproteobacteria</taxon>
        <taxon>Cardiobacteriales</taxon>
        <taxon>Cardiobacteriaceae</taxon>
        <taxon>Dichelobacter</taxon>
    </lineage>
</organism>
<dbReference type="HOGENOM" id="CLU_103054_2_3_6"/>
<evidence type="ECO:0000256" key="5">
    <source>
        <dbReference type="ARBA" id="ARBA00023186"/>
    </source>
</evidence>
<keyword evidence="5" id="KW-0143">Chaperone</keyword>
<dbReference type="OrthoDB" id="9180899at2"/>
<keyword evidence="7" id="KW-1185">Reference proteome</keyword>
<reference evidence="6 7" key="1">
    <citation type="journal article" date="2007" name="Nat. Biotechnol.">
        <title>Genome sequence and identification of candidate vaccine antigens from the animal pathogen Dichelobacter nodosus.</title>
        <authorList>
            <person name="Myers G.S."/>
            <person name="Parker D."/>
            <person name="Al-Hasani K."/>
            <person name="Kennan R.M."/>
            <person name="Seemann T."/>
            <person name="Ren Q."/>
            <person name="Badger J.H."/>
            <person name="Selengut J.D."/>
            <person name="Deboy R.T."/>
            <person name="Tettelin H."/>
            <person name="Boyce J.D."/>
            <person name="McCarl V.P."/>
            <person name="Han X."/>
            <person name="Nelson W.C."/>
            <person name="Madupu R."/>
            <person name="Mohamoud Y."/>
            <person name="Holley T."/>
            <person name="Fedorova N."/>
            <person name="Khouri H."/>
            <person name="Bottomley S.P."/>
            <person name="Whittington R.J."/>
            <person name="Adler B."/>
            <person name="Songer J.G."/>
            <person name="Rood J.I."/>
            <person name="Paulsen I.T."/>
        </authorList>
    </citation>
    <scope>NUCLEOTIDE SEQUENCE [LARGE SCALE GENOMIC DNA]</scope>
    <source>
        <strain evidence="6 7">VCS1703A</strain>
    </source>
</reference>
<dbReference type="KEGG" id="dno:DNO_0523"/>
<dbReference type="GO" id="GO:0005737">
    <property type="term" value="C:cytoplasm"/>
    <property type="evidence" value="ECO:0007669"/>
    <property type="project" value="UniProtKB-SubCell"/>
</dbReference>
<evidence type="ECO:0000256" key="2">
    <source>
        <dbReference type="ARBA" id="ARBA00008571"/>
    </source>
</evidence>
<dbReference type="Proteomes" id="UP000000248">
    <property type="component" value="Chromosome"/>
</dbReference>
<dbReference type="InterPro" id="IPR005631">
    <property type="entry name" value="SDH"/>
</dbReference>
<dbReference type="EMBL" id="CP000513">
    <property type="protein sequence ID" value="ABQ13279.1"/>
    <property type="molecule type" value="Genomic_DNA"/>
</dbReference>
<evidence type="ECO:0000313" key="7">
    <source>
        <dbReference type="Proteomes" id="UP000000248"/>
    </source>
</evidence>
<dbReference type="eggNOG" id="COG2938">
    <property type="taxonomic scope" value="Bacteria"/>
</dbReference>
<evidence type="ECO:0000313" key="6">
    <source>
        <dbReference type="EMBL" id="ABQ13279.1"/>
    </source>
</evidence>
<name>A5EVM1_DICNV</name>
<dbReference type="AlphaFoldDB" id="A5EVM1"/>
<dbReference type="PANTHER" id="PTHR39585">
    <property type="entry name" value="FAD ASSEMBLY FACTOR SDHE"/>
    <property type="match status" value="1"/>
</dbReference>
<dbReference type="RefSeq" id="WP_012030858.1">
    <property type="nucleotide sequence ID" value="NC_009446.1"/>
</dbReference>
<dbReference type="InterPro" id="IPR036714">
    <property type="entry name" value="SDH_sf"/>
</dbReference>
<protein>
    <recommendedName>
        <fullName evidence="3">FAD assembly factor SdhE</fullName>
    </recommendedName>
</protein>
<evidence type="ECO:0000256" key="3">
    <source>
        <dbReference type="ARBA" id="ARBA00019418"/>
    </source>
</evidence>
<evidence type="ECO:0000256" key="1">
    <source>
        <dbReference type="ARBA" id="ARBA00004496"/>
    </source>
</evidence>
<dbReference type="STRING" id="246195.DNO_0523"/>
<dbReference type="GO" id="GO:0006105">
    <property type="term" value="P:succinate metabolic process"/>
    <property type="evidence" value="ECO:0007669"/>
    <property type="project" value="TreeGrafter"/>
</dbReference>
<dbReference type="Pfam" id="PF03937">
    <property type="entry name" value="Sdh5"/>
    <property type="match status" value="1"/>
</dbReference>
<sequence length="78" mass="9335">MTAKLHWLCRRGIKELDLLLEYYLTQHYPSASAAEQNAFERLLAYQDSEILDLIFHHKEDEDGDIRNLIRHLRQQKLV</sequence>
<proteinExistence type="inferred from homology"/>
<evidence type="ECO:0000256" key="4">
    <source>
        <dbReference type="ARBA" id="ARBA00022490"/>
    </source>
</evidence>
<dbReference type="PANTHER" id="PTHR39585:SF1">
    <property type="entry name" value="FAD ASSEMBLY FACTOR SDHE"/>
    <property type="match status" value="1"/>
</dbReference>